<evidence type="ECO:0000313" key="1">
    <source>
        <dbReference type="EMBL" id="ETO16175.1"/>
    </source>
</evidence>
<dbReference type="EMBL" id="ASPP01018509">
    <property type="protein sequence ID" value="ETO16175.1"/>
    <property type="molecule type" value="Genomic_DNA"/>
</dbReference>
<evidence type="ECO:0000313" key="2">
    <source>
        <dbReference type="Proteomes" id="UP000023152"/>
    </source>
</evidence>
<dbReference type="Proteomes" id="UP000023152">
    <property type="component" value="Unassembled WGS sequence"/>
</dbReference>
<name>X6MST4_RETFI</name>
<proteinExistence type="predicted"/>
<accession>X6MST4</accession>
<organism evidence="1 2">
    <name type="scientific">Reticulomyxa filosa</name>
    <dbReference type="NCBI Taxonomy" id="46433"/>
    <lineage>
        <taxon>Eukaryota</taxon>
        <taxon>Sar</taxon>
        <taxon>Rhizaria</taxon>
        <taxon>Retaria</taxon>
        <taxon>Foraminifera</taxon>
        <taxon>Monothalamids</taxon>
        <taxon>Reticulomyxidae</taxon>
        <taxon>Reticulomyxa</taxon>
    </lineage>
</organism>
<gene>
    <name evidence="1" type="ORF">RFI_21182</name>
</gene>
<keyword evidence="2" id="KW-1185">Reference proteome</keyword>
<comment type="caution">
    <text evidence="1">The sequence shown here is derived from an EMBL/GenBank/DDBJ whole genome shotgun (WGS) entry which is preliminary data.</text>
</comment>
<protein>
    <submittedName>
        <fullName evidence="1">Uncharacterized protein</fullName>
    </submittedName>
</protein>
<sequence length="71" mass="8748">MEKFYFFIFLFVFERGDRDNLGEKENKSEKIGKIDGKRINLKRVEKEIIKNGKIYLRNGKRKKRRRKIKKK</sequence>
<dbReference type="AlphaFoldDB" id="X6MST4"/>
<reference evidence="1 2" key="1">
    <citation type="journal article" date="2013" name="Curr. Biol.">
        <title>The Genome of the Foraminiferan Reticulomyxa filosa.</title>
        <authorList>
            <person name="Glockner G."/>
            <person name="Hulsmann N."/>
            <person name="Schleicher M."/>
            <person name="Noegel A.A."/>
            <person name="Eichinger L."/>
            <person name="Gallinger C."/>
            <person name="Pawlowski J."/>
            <person name="Sierra R."/>
            <person name="Euteneuer U."/>
            <person name="Pillet L."/>
            <person name="Moustafa A."/>
            <person name="Platzer M."/>
            <person name="Groth M."/>
            <person name="Szafranski K."/>
            <person name="Schliwa M."/>
        </authorList>
    </citation>
    <scope>NUCLEOTIDE SEQUENCE [LARGE SCALE GENOMIC DNA]</scope>
</reference>